<organism evidence="2 3">
    <name type="scientific">Ilyodon furcidens</name>
    <name type="common">goldbreast splitfin</name>
    <dbReference type="NCBI Taxonomy" id="33524"/>
    <lineage>
        <taxon>Eukaryota</taxon>
        <taxon>Metazoa</taxon>
        <taxon>Chordata</taxon>
        <taxon>Craniata</taxon>
        <taxon>Vertebrata</taxon>
        <taxon>Euteleostomi</taxon>
        <taxon>Actinopterygii</taxon>
        <taxon>Neopterygii</taxon>
        <taxon>Teleostei</taxon>
        <taxon>Neoteleostei</taxon>
        <taxon>Acanthomorphata</taxon>
        <taxon>Ovalentaria</taxon>
        <taxon>Atherinomorphae</taxon>
        <taxon>Cyprinodontiformes</taxon>
        <taxon>Goodeidae</taxon>
        <taxon>Ilyodon</taxon>
    </lineage>
</organism>
<accession>A0ABV0ST82</accession>
<sequence length="108" mass="11984">SSCCCSMLLNSHPVSLSAVFTVTLDLHCICSGPVPSSPLRSLEELQELYADHAIKASNKCGSMSKTTHSVEIKPVKLLHFSFYAYRYFHVFCSTMSDYTECSEAVFFA</sequence>
<proteinExistence type="predicted"/>
<reference evidence="2 3" key="1">
    <citation type="submission" date="2021-06" db="EMBL/GenBank/DDBJ databases">
        <authorList>
            <person name="Palmer J.M."/>
        </authorList>
    </citation>
    <scope>NUCLEOTIDE SEQUENCE [LARGE SCALE GENOMIC DNA]</scope>
    <source>
        <strain evidence="3">if_2019</strain>
        <tissue evidence="2">Muscle</tissue>
    </source>
</reference>
<name>A0ABV0ST82_9TELE</name>
<evidence type="ECO:0000313" key="3">
    <source>
        <dbReference type="Proteomes" id="UP001482620"/>
    </source>
</evidence>
<evidence type="ECO:0000256" key="1">
    <source>
        <dbReference type="SAM" id="SignalP"/>
    </source>
</evidence>
<dbReference type="EMBL" id="JAHRIQ010011620">
    <property type="protein sequence ID" value="MEQ2223795.1"/>
    <property type="molecule type" value="Genomic_DNA"/>
</dbReference>
<evidence type="ECO:0000313" key="2">
    <source>
        <dbReference type="EMBL" id="MEQ2223795.1"/>
    </source>
</evidence>
<keyword evidence="3" id="KW-1185">Reference proteome</keyword>
<keyword evidence="1" id="KW-0732">Signal</keyword>
<feature type="non-terminal residue" evidence="2">
    <location>
        <position position="1"/>
    </location>
</feature>
<feature type="signal peptide" evidence="1">
    <location>
        <begin position="1"/>
        <end position="18"/>
    </location>
</feature>
<protein>
    <submittedName>
        <fullName evidence="2">Uncharacterized protein</fullName>
    </submittedName>
</protein>
<comment type="caution">
    <text evidence="2">The sequence shown here is derived from an EMBL/GenBank/DDBJ whole genome shotgun (WGS) entry which is preliminary data.</text>
</comment>
<gene>
    <name evidence="2" type="ORF">ILYODFUR_000837</name>
</gene>
<dbReference type="Proteomes" id="UP001482620">
    <property type="component" value="Unassembled WGS sequence"/>
</dbReference>
<feature type="chain" id="PRO_5047064610" evidence="1">
    <location>
        <begin position="19"/>
        <end position="108"/>
    </location>
</feature>